<dbReference type="Gramene" id="CDP14154">
    <property type="protein sequence ID" value="CDP14154"/>
    <property type="gene ID" value="GSCOC_T00040397001"/>
</dbReference>
<gene>
    <name evidence="1" type="ORF">GSCOC_T00040397001</name>
</gene>
<sequence>MREPKKKKSFGYPLSQPRTLRKPDTFVSWQAGSCLHLLQWQKTICPKSENPFTSELLRLRLDWKDLKLLLLVTEMLGMRNY</sequence>
<keyword evidence="2" id="KW-1185">Reference proteome</keyword>
<protein>
    <submittedName>
        <fullName evidence="1">Uncharacterized protein</fullName>
    </submittedName>
</protein>
<evidence type="ECO:0000313" key="1">
    <source>
        <dbReference type="EMBL" id="CDP14154.1"/>
    </source>
</evidence>
<dbReference type="EMBL" id="HG739164">
    <property type="protein sequence ID" value="CDP14154.1"/>
    <property type="molecule type" value="Genomic_DNA"/>
</dbReference>
<reference evidence="2" key="1">
    <citation type="journal article" date="2014" name="Science">
        <title>The coffee genome provides insight into the convergent evolution of caffeine biosynthesis.</title>
        <authorList>
            <person name="Denoeud F."/>
            <person name="Carretero-Paulet L."/>
            <person name="Dereeper A."/>
            <person name="Droc G."/>
            <person name="Guyot R."/>
            <person name="Pietrella M."/>
            <person name="Zheng C."/>
            <person name="Alberti A."/>
            <person name="Anthony F."/>
            <person name="Aprea G."/>
            <person name="Aury J.M."/>
            <person name="Bento P."/>
            <person name="Bernard M."/>
            <person name="Bocs S."/>
            <person name="Campa C."/>
            <person name="Cenci A."/>
            <person name="Combes M.C."/>
            <person name="Crouzillat D."/>
            <person name="Da Silva C."/>
            <person name="Daddiego L."/>
            <person name="De Bellis F."/>
            <person name="Dussert S."/>
            <person name="Garsmeur O."/>
            <person name="Gayraud T."/>
            <person name="Guignon V."/>
            <person name="Jahn K."/>
            <person name="Jamilloux V."/>
            <person name="Joet T."/>
            <person name="Labadie K."/>
            <person name="Lan T."/>
            <person name="Leclercq J."/>
            <person name="Lepelley M."/>
            <person name="Leroy T."/>
            <person name="Li L.T."/>
            <person name="Librado P."/>
            <person name="Lopez L."/>
            <person name="Munoz A."/>
            <person name="Noel B."/>
            <person name="Pallavicini A."/>
            <person name="Perrotta G."/>
            <person name="Poncet V."/>
            <person name="Pot D."/>
            <person name="Priyono X."/>
            <person name="Rigoreau M."/>
            <person name="Rouard M."/>
            <person name="Rozas J."/>
            <person name="Tranchant-Dubreuil C."/>
            <person name="VanBuren R."/>
            <person name="Zhang Q."/>
            <person name="Andrade A.C."/>
            <person name="Argout X."/>
            <person name="Bertrand B."/>
            <person name="de Kochko A."/>
            <person name="Graziosi G."/>
            <person name="Henry R.J."/>
            <person name="Jayarama X."/>
            <person name="Ming R."/>
            <person name="Nagai C."/>
            <person name="Rounsley S."/>
            <person name="Sankoff D."/>
            <person name="Giuliano G."/>
            <person name="Albert V.A."/>
            <person name="Wincker P."/>
            <person name="Lashermes P."/>
        </authorList>
    </citation>
    <scope>NUCLEOTIDE SEQUENCE [LARGE SCALE GENOMIC DNA]</scope>
    <source>
        <strain evidence="2">cv. DH200-94</strain>
    </source>
</reference>
<name>A0A068V0Y0_COFCA</name>
<dbReference type="InParanoid" id="A0A068V0Y0"/>
<dbReference type="Proteomes" id="UP000295252">
    <property type="component" value="Chromosome VIII"/>
</dbReference>
<evidence type="ECO:0000313" key="2">
    <source>
        <dbReference type="Proteomes" id="UP000295252"/>
    </source>
</evidence>
<accession>A0A068V0Y0</accession>
<dbReference type="AlphaFoldDB" id="A0A068V0Y0"/>
<proteinExistence type="predicted"/>
<organism evidence="1 2">
    <name type="scientific">Coffea canephora</name>
    <name type="common">Robusta coffee</name>
    <dbReference type="NCBI Taxonomy" id="49390"/>
    <lineage>
        <taxon>Eukaryota</taxon>
        <taxon>Viridiplantae</taxon>
        <taxon>Streptophyta</taxon>
        <taxon>Embryophyta</taxon>
        <taxon>Tracheophyta</taxon>
        <taxon>Spermatophyta</taxon>
        <taxon>Magnoliopsida</taxon>
        <taxon>eudicotyledons</taxon>
        <taxon>Gunneridae</taxon>
        <taxon>Pentapetalae</taxon>
        <taxon>asterids</taxon>
        <taxon>lamiids</taxon>
        <taxon>Gentianales</taxon>
        <taxon>Rubiaceae</taxon>
        <taxon>Ixoroideae</taxon>
        <taxon>Gardenieae complex</taxon>
        <taxon>Bertiereae - Coffeeae clade</taxon>
        <taxon>Coffeeae</taxon>
        <taxon>Coffea</taxon>
    </lineage>
</organism>